<sequence length="474" mass="49573">MITLDELTARIPEGPRVDPAAITEGLNRVLIVLDDDPTGTQSIADLPVVTGWTVADLTWALSTGAPAVYVMTNSRSLDAQDAAEVNAEVVTHALEASRATGRAVAFVSRADSTLRGHYPLEPDTIADLLEADGARVDGIILSPAFPDAGRITVHGTHYAGSPTTGYVPVGQTEFARDKTFGFRSSELAAWVEEKTGGATPAGDVIVIDLATLRTDPDAVVAALRGARDRAPIAVDCVEENDLLLLSLALQKAEEAGSTFVYRVGPPFVRARIGQRPHLPLTPDQAQPASVAPATDARGGLIVVGSHVGLTGRQVDALRAATATPELVLDVPTILDPRRRDAHVLDIARRAAAALAEGNVVVRRGGAFVPGRDPEESLDFARRVSAAVVEAVQRVVAARCPRFVIAKGGITSSDVASKGLGISRAIVRGPMLPGIISLWEPQDGPAAGVPYIVFAGNVGDDDSLAVVVKTLNTTL</sequence>
<dbReference type="GO" id="GO:0016301">
    <property type="term" value="F:kinase activity"/>
    <property type="evidence" value="ECO:0007669"/>
    <property type="project" value="UniProtKB-KW"/>
</dbReference>
<dbReference type="RefSeq" id="WP_159522872.1">
    <property type="nucleotide sequence ID" value="NZ_CP053642.1"/>
</dbReference>
<evidence type="ECO:0000256" key="1">
    <source>
        <dbReference type="ARBA" id="ARBA00005715"/>
    </source>
</evidence>
<accession>A0A6M8B337</accession>
<feature type="domain" description="Four-carbon acid sugar kinase nucleotide binding" evidence="8">
    <location>
        <begin position="300"/>
        <end position="463"/>
    </location>
</feature>
<dbReference type="InterPro" id="IPR037051">
    <property type="entry name" value="4-carb_acid_sugar_kinase_N_sf"/>
</dbReference>
<evidence type="ECO:0000256" key="2">
    <source>
        <dbReference type="ARBA" id="ARBA00022679"/>
    </source>
</evidence>
<dbReference type="EMBL" id="CP053642">
    <property type="protein sequence ID" value="QKD79080.1"/>
    <property type="molecule type" value="Genomic_DNA"/>
</dbReference>
<dbReference type="InterPro" id="IPR031475">
    <property type="entry name" value="NBD_C"/>
</dbReference>
<dbReference type="InterPro" id="IPR042213">
    <property type="entry name" value="NBD_C_sf"/>
</dbReference>
<feature type="domain" description="Four-carbon acid sugar kinase N-terminal" evidence="7">
    <location>
        <begin position="30"/>
        <end position="270"/>
    </location>
</feature>
<keyword evidence="5" id="KW-0067">ATP-binding</keyword>
<evidence type="ECO:0000259" key="7">
    <source>
        <dbReference type="Pfam" id="PF07005"/>
    </source>
</evidence>
<keyword evidence="4" id="KW-0418">Kinase</keyword>
<dbReference type="SUPFAM" id="SSF142764">
    <property type="entry name" value="YgbK-like"/>
    <property type="match status" value="1"/>
</dbReference>
<reference evidence="9 10" key="1">
    <citation type="submission" date="2020-05" db="EMBL/GenBank/DDBJ databases">
        <title>Actinomyces sp. zg-325.</title>
        <authorList>
            <person name="Yang C."/>
        </authorList>
    </citation>
    <scope>NUCLEOTIDE SEQUENCE [LARGE SCALE GENOMIC DNA]</scope>
    <source>
        <strain evidence="10">zg-325</strain>
    </source>
</reference>
<comment type="similarity">
    <text evidence="1">Belongs to the four-carbon acid sugar kinase family.</text>
</comment>
<evidence type="ECO:0000313" key="10">
    <source>
        <dbReference type="Proteomes" id="UP000504752"/>
    </source>
</evidence>
<dbReference type="Pfam" id="PF07005">
    <property type="entry name" value="SBD_N"/>
    <property type="match status" value="1"/>
</dbReference>
<keyword evidence="10" id="KW-1185">Reference proteome</keyword>
<dbReference type="KEGG" id="amam:HPC72_01310"/>
<keyword evidence="2" id="KW-0808">Transferase</keyword>
<dbReference type="AlphaFoldDB" id="A0A6M8B337"/>
<name>A0A6M8B337_9ACTO</name>
<evidence type="ECO:0008006" key="11">
    <source>
        <dbReference type="Google" id="ProtNLM"/>
    </source>
</evidence>
<proteinExistence type="inferred from homology"/>
<dbReference type="Gene3D" id="3.40.980.20">
    <property type="entry name" value="Four-carbon acid sugar kinase, nucleotide binding domain"/>
    <property type="match status" value="1"/>
</dbReference>
<dbReference type="InterPro" id="IPR010737">
    <property type="entry name" value="4-carb_acid_sugar_kinase_N"/>
</dbReference>
<evidence type="ECO:0000256" key="4">
    <source>
        <dbReference type="ARBA" id="ARBA00022777"/>
    </source>
</evidence>
<dbReference type="Proteomes" id="UP000504752">
    <property type="component" value="Chromosome"/>
</dbReference>
<evidence type="ECO:0000256" key="6">
    <source>
        <dbReference type="ARBA" id="ARBA00023277"/>
    </source>
</evidence>
<evidence type="ECO:0000259" key="8">
    <source>
        <dbReference type="Pfam" id="PF17042"/>
    </source>
</evidence>
<evidence type="ECO:0000313" key="9">
    <source>
        <dbReference type="EMBL" id="QKD79080.1"/>
    </source>
</evidence>
<evidence type="ECO:0000256" key="5">
    <source>
        <dbReference type="ARBA" id="ARBA00022840"/>
    </source>
</evidence>
<organism evidence="9 10">
    <name type="scientific">Actinomyces marmotae</name>
    <dbReference type="NCBI Taxonomy" id="2737173"/>
    <lineage>
        <taxon>Bacteria</taxon>
        <taxon>Bacillati</taxon>
        <taxon>Actinomycetota</taxon>
        <taxon>Actinomycetes</taxon>
        <taxon>Actinomycetales</taxon>
        <taxon>Actinomycetaceae</taxon>
        <taxon>Actinomyces</taxon>
    </lineage>
</organism>
<keyword evidence="3" id="KW-0547">Nucleotide-binding</keyword>
<dbReference type="Gene3D" id="3.40.50.10840">
    <property type="entry name" value="Putative sugar-binding, N-terminal domain"/>
    <property type="match status" value="1"/>
</dbReference>
<dbReference type="GO" id="GO:0005524">
    <property type="term" value="F:ATP binding"/>
    <property type="evidence" value="ECO:0007669"/>
    <property type="project" value="UniProtKB-KW"/>
</dbReference>
<keyword evidence="6" id="KW-0119">Carbohydrate metabolism</keyword>
<evidence type="ECO:0000256" key="3">
    <source>
        <dbReference type="ARBA" id="ARBA00022741"/>
    </source>
</evidence>
<protein>
    <recommendedName>
        <fullName evidence="11">Hrp-dependent type III effector protein</fullName>
    </recommendedName>
</protein>
<gene>
    <name evidence="9" type="ORF">HPC72_01310</name>
</gene>
<dbReference type="Pfam" id="PF17042">
    <property type="entry name" value="NBD_C"/>
    <property type="match status" value="1"/>
</dbReference>